<evidence type="ECO:0000256" key="2">
    <source>
        <dbReference type="ARBA" id="ARBA00011062"/>
    </source>
</evidence>
<dbReference type="GO" id="GO:0005737">
    <property type="term" value="C:cytoplasm"/>
    <property type="evidence" value="ECO:0007669"/>
    <property type="project" value="UniProtKB-SubCell"/>
</dbReference>
<evidence type="ECO:0000256" key="5">
    <source>
        <dbReference type="HAMAP-Rule" id="MF_00060"/>
    </source>
</evidence>
<dbReference type="GO" id="GO:0046872">
    <property type="term" value="F:metal ion binding"/>
    <property type="evidence" value="ECO:0007669"/>
    <property type="project" value="UniProtKB-UniRule"/>
</dbReference>
<proteinExistence type="inferred from homology"/>
<dbReference type="InterPro" id="IPR030048">
    <property type="entry name" value="SurE"/>
</dbReference>
<dbReference type="InterPro" id="IPR036523">
    <property type="entry name" value="SurE-like_sf"/>
</dbReference>
<keyword evidence="3 5" id="KW-0479">Metal-binding</keyword>
<reference evidence="7" key="1">
    <citation type="journal article" date="2021" name="PeerJ">
        <title>Extensive microbial diversity within the chicken gut microbiome revealed by metagenomics and culture.</title>
        <authorList>
            <person name="Gilroy R."/>
            <person name="Ravi A."/>
            <person name="Getino M."/>
            <person name="Pursley I."/>
            <person name="Horton D.L."/>
            <person name="Alikhan N.F."/>
            <person name="Baker D."/>
            <person name="Gharbi K."/>
            <person name="Hall N."/>
            <person name="Watson M."/>
            <person name="Adriaenssens E.M."/>
            <person name="Foster-Nyarko E."/>
            <person name="Jarju S."/>
            <person name="Secka A."/>
            <person name="Antonio M."/>
            <person name="Oren A."/>
            <person name="Chaudhuri R.R."/>
            <person name="La Ragione R."/>
            <person name="Hildebrand F."/>
            <person name="Pallen M.J."/>
        </authorList>
    </citation>
    <scope>NUCLEOTIDE SEQUENCE</scope>
    <source>
        <strain evidence="7">Gambia11-129</strain>
    </source>
</reference>
<evidence type="ECO:0000259" key="6">
    <source>
        <dbReference type="Pfam" id="PF01975"/>
    </source>
</evidence>
<dbReference type="SUPFAM" id="SSF64167">
    <property type="entry name" value="SurE-like"/>
    <property type="match status" value="1"/>
</dbReference>
<dbReference type="InterPro" id="IPR002828">
    <property type="entry name" value="SurE-like_Pase/nucleotidase"/>
</dbReference>
<feature type="binding site" evidence="5">
    <location>
        <position position="40"/>
    </location>
    <ligand>
        <name>a divalent metal cation</name>
        <dbReference type="ChEBI" id="CHEBI:60240"/>
    </ligand>
</feature>
<dbReference type="EC" id="3.1.3.5" evidence="5"/>
<evidence type="ECO:0000256" key="4">
    <source>
        <dbReference type="ARBA" id="ARBA00022801"/>
    </source>
</evidence>
<evidence type="ECO:0000256" key="3">
    <source>
        <dbReference type="ARBA" id="ARBA00022723"/>
    </source>
</evidence>
<organism evidence="7 8">
    <name type="scientific">Candidatus Ornithospirochaeta avicola</name>
    <dbReference type="NCBI Taxonomy" id="2840896"/>
    <lineage>
        <taxon>Bacteria</taxon>
        <taxon>Pseudomonadati</taxon>
        <taxon>Spirochaetota</taxon>
        <taxon>Spirochaetia</taxon>
        <taxon>Spirochaetales</taxon>
        <taxon>Spirochaetaceae</taxon>
        <taxon>Spirochaetaceae incertae sedis</taxon>
        <taxon>Candidatus Ornithospirochaeta</taxon>
    </lineage>
</organism>
<evidence type="ECO:0000313" key="8">
    <source>
        <dbReference type="Proteomes" id="UP000823936"/>
    </source>
</evidence>
<comment type="cofactor">
    <cofactor evidence="5">
        <name>a divalent metal cation</name>
        <dbReference type="ChEBI" id="CHEBI:60240"/>
    </cofactor>
    <text evidence="5">Binds 1 divalent metal cation per subunit.</text>
</comment>
<reference evidence="7" key="2">
    <citation type="submission" date="2021-04" db="EMBL/GenBank/DDBJ databases">
        <authorList>
            <person name="Gilroy R."/>
        </authorList>
    </citation>
    <scope>NUCLEOTIDE SEQUENCE</scope>
    <source>
        <strain evidence="7">Gambia11-129</strain>
    </source>
</reference>
<feature type="binding site" evidence="5">
    <location>
        <position position="8"/>
    </location>
    <ligand>
        <name>a divalent metal cation</name>
        <dbReference type="ChEBI" id="CHEBI:60240"/>
    </ligand>
</feature>
<name>A0A9D1PT96_9SPIO</name>
<accession>A0A9D1PT96</accession>
<keyword evidence="5" id="KW-0547">Nucleotide-binding</keyword>
<dbReference type="AlphaFoldDB" id="A0A9D1PT96"/>
<sequence length="246" mass="27473">MKILLVNDDGYNAPGIEALEKVFRKKGHEVWLAAPYSQMSGKSHAMTIQSSLEIKRLEGEFRYAFTGTPVDCILYSKRYENSLFPSDPDLVISGINNGYNIATDILYSGTCGAAREAVLCGFKAIAVSSEGYSYEKAAEYVSDNLDTLYSLCPNDGFLNLNFPQNFNGKAVVTIPGEVRYEDVVRLEKEENDTLTVRIDSVKRVVLPSEELTDVKATDNGYLSISCISIQQRTNEDVEKRMKEIFQ</sequence>
<comment type="caution">
    <text evidence="7">The sequence shown here is derived from an EMBL/GenBank/DDBJ whole genome shotgun (WGS) entry which is preliminary data.</text>
</comment>
<dbReference type="Pfam" id="PF01975">
    <property type="entry name" value="SurE"/>
    <property type="match status" value="1"/>
</dbReference>
<gene>
    <name evidence="5 7" type="primary">surE</name>
    <name evidence="7" type="ORF">IAB12_01735</name>
</gene>
<dbReference type="GO" id="GO:0000166">
    <property type="term" value="F:nucleotide binding"/>
    <property type="evidence" value="ECO:0007669"/>
    <property type="project" value="UniProtKB-KW"/>
</dbReference>
<feature type="domain" description="Survival protein SurE-like phosphatase/nucleotidase" evidence="6">
    <location>
        <begin position="3"/>
        <end position="175"/>
    </location>
</feature>
<dbReference type="PANTHER" id="PTHR30457">
    <property type="entry name" value="5'-NUCLEOTIDASE SURE"/>
    <property type="match status" value="1"/>
</dbReference>
<evidence type="ECO:0000256" key="1">
    <source>
        <dbReference type="ARBA" id="ARBA00000815"/>
    </source>
</evidence>
<keyword evidence="5" id="KW-0963">Cytoplasm</keyword>
<evidence type="ECO:0000313" key="7">
    <source>
        <dbReference type="EMBL" id="HIV98484.1"/>
    </source>
</evidence>
<feature type="binding site" evidence="5">
    <location>
        <position position="9"/>
    </location>
    <ligand>
        <name>a divalent metal cation</name>
        <dbReference type="ChEBI" id="CHEBI:60240"/>
    </ligand>
</feature>
<dbReference type="NCBIfam" id="TIGR00087">
    <property type="entry name" value="surE"/>
    <property type="match status" value="1"/>
</dbReference>
<dbReference type="HAMAP" id="MF_00060">
    <property type="entry name" value="SurE"/>
    <property type="match status" value="1"/>
</dbReference>
<comment type="similarity">
    <text evidence="2 5">Belongs to the SurE nucleotidase family.</text>
</comment>
<protein>
    <recommendedName>
        <fullName evidence="5">5'-nucleotidase SurE</fullName>
        <ecNumber evidence="5">3.1.3.5</ecNumber>
    </recommendedName>
    <alternativeName>
        <fullName evidence="5">Nucleoside 5'-monophosphate phosphohydrolase</fullName>
    </alternativeName>
</protein>
<comment type="subcellular location">
    <subcellularLocation>
        <location evidence="5">Cytoplasm</location>
    </subcellularLocation>
</comment>
<dbReference type="EMBL" id="DXHU01000006">
    <property type="protein sequence ID" value="HIV98484.1"/>
    <property type="molecule type" value="Genomic_DNA"/>
</dbReference>
<dbReference type="GO" id="GO:0008253">
    <property type="term" value="F:5'-nucleotidase activity"/>
    <property type="evidence" value="ECO:0007669"/>
    <property type="project" value="UniProtKB-UniRule"/>
</dbReference>
<feature type="binding site" evidence="5">
    <location>
        <position position="96"/>
    </location>
    <ligand>
        <name>a divalent metal cation</name>
        <dbReference type="ChEBI" id="CHEBI:60240"/>
    </ligand>
</feature>
<dbReference type="PANTHER" id="PTHR30457:SF0">
    <property type="entry name" value="PHOSPHATASE, PUTATIVE (AFU_ORTHOLOGUE AFUA_4G01070)-RELATED"/>
    <property type="match status" value="1"/>
</dbReference>
<comment type="function">
    <text evidence="5">Nucleotidase that shows phosphatase activity on nucleoside 5'-monophosphates.</text>
</comment>
<dbReference type="Gene3D" id="3.40.1210.10">
    <property type="entry name" value="Survival protein SurE-like phosphatase/nucleotidase"/>
    <property type="match status" value="1"/>
</dbReference>
<comment type="catalytic activity">
    <reaction evidence="1 5">
        <text>a ribonucleoside 5'-phosphate + H2O = a ribonucleoside + phosphate</text>
        <dbReference type="Rhea" id="RHEA:12484"/>
        <dbReference type="ChEBI" id="CHEBI:15377"/>
        <dbReference type="ChEBI" id="CHEBI:18254"/>
        <dbReference type="ChEBI" id="CHEBI:43474"/>
        <dbReference type="ChEBI" id="CHEBI:58043"/>
        <dbReference type="EC" id="3.1.3.5"/>
    </reaction>
</comment>
<dbReference type="Proteomes" id="UP000823936">
    <property type="component" value="Unassembled WGS sequence"/>
</dbReference>
<keyword evidence="4 5" id="KW-0378">Hydrolase</keyword>